<dbReference type="GO" id="GO:0030170">
    <property type="term" value="F:pyridoxal phosphate binding"/>
    <property type="evidence" value="ECO:0007669"/>
    <property type="project" value="InterPro"/>
</dbReference>
<dbReference type="EMBL" id="MKJU01000032">
    <property type="protein sequence ID" value="OHU87281.1"/>
    <property type="molecule type" value="Genomic_DNA"/>
</dbReference>
<dbReference type="InterPro" id="IPR015421">
    <property type="entry name" value="PyrdxlP-dep_Trfase_major"/>
</dbReference>
<dbReference type="InterPro" id="IPR010970">
    <property type="entry name" value="Cys_dSase_SufS"/>
</dbReference>
<dbReference type="AlphaFoldDB" id="A0A1S1MPM4"/>
<dbReference type="GO" id="GO:0031071">
    <property type="term" value="F:cysteine desulfurase activity"/>
    <property type="evidence" value="ECO:0007669"/>
    <property type="project" value="UniProtKB-EC"/>
</dbReference>
<dbReference type="Gene3D" id="3.90.1150.10">
    <property type="entry name" value="Aspartate Aminotransferase, domain 1"/>
    <property type="match status" value="1"/>
</dbReference>
<dbReference type="Proteomes" id="UP000179786">
    <property type="component" value="Unassembled WGS sequence"/>
</dbReference>
<evidence type="ECO:0000259" key="8">
    <source>
        <dbReference type="Pfam" id="PF00266"/>
    </source>
</evidence>
<reference evidence="9 10" key="1">
    <citation type="submission" date="2016-09" db="EMBL/GenBank/DDBJ databases">
        <title>Pseudoalteromonas amylolytica sp. nov., isolated from the surface seawater.</title>
        <authorList>
            <person name="Wu Y.-H."/>
            <person name="Cheng H."/>
            <person name="Jin X.-B."/>
            <person name="Wang C.-S."/>
            <person name="Xu X.-W."/>
        </authorList>
    </citation>
    <scope>NUCLEOTIDE SEQUENCE [LARGE SCALE GENOMIC DNA]</scope>
    <source>
        <strain evidence="9 10">JW1</strain>
    </source>
</reference>
<dbReference type="PANTHER" id="PTHR43586">
    <property type="entry name" value="CYSTEINE DESULFURASE"/>
    <property type="match status" value="1"/>
</dbReference>
<protein>
    <recommendedName>
        <fullName evidence="3">cysteine desulfurase</fullName>
        <ecNumber evidence="3">2.8.1.7</ecNumber>
    </recommendedName>
</protein>
<evidence type="ECO:0000256" key="3">
    <source>
        <dbReference type="ARBA" id="ARBA00012239"/>
    </source>
</evidence>
<accession>A0A1S1MPM4</accession>
<evidence type="ECO:0000256" key="1">
    <source>
        <dbReference type="ARBA" id="ARBA00001933"/>
    </source>
</evidence>
<evidence type="ECO:0000313" key="10">
    <source>
        <dbReference type="Proteomes" id="UP000179786"/>
    </source>
</evidence>
<dbReference type="InterPro" id="IPR015424">
    <property type="entry name" value="PyrdxlP-dep_Trfase"/>
</dbReference>
<proteinExistence type="inferred from homology"/>
<sequence length="404" mass="44623">MDLVSCKSDFPVLERHIDEQKITYLDSAATSLKPRSVIEAMSNYYSQNGVNIHRGKYYLSEEASDSYERVRYSIAQYLGAYGNEIVFTKGTTEALNMVAYGLNLQSDDIVVGFLDSHHAQMLPWRRAADLRLVNLNDEGGIDLDHYYELLKLKPKVVVLTHCSNVTGTVAPIDQMTKAAKEACDAIVVVDAAQSMPHPHLRIDVSKLDVDFVAFSAHKMLGPTGVGCLYGKSARLNELRPLVVGGGMVDWVDMEGSQERKIPHRFEAGTPAIASTLGFGAALNYLKQFGEEASLAHTEELTEAIIKGALARDYIQLLGTKSAKNRCAIGSLRIKGCEDLSDIARSLSDSYGIMCRTGHMCAQPIVDQQMGGEVLRISAYIYNTTEEIDRFYQSLDELVYFLGLV</sequence>
<dbReference type="CDD" id="cd06453">
    <property type="entry name" value="SufS_like"/>
    <property type="match status" value="1"/>
</dbReference>
<evidence type="ECO:0000256" key="4">
    <source>
        <dbReference type="ARBA" id="ARBA00022679"/>
    </source>
</evidence>
<dbReference type="GO" id="GO:0006534">
    <property type="term" value="P:cysteine metabolic process"/>
    <property type="evidence" value="ECO:0007669"/>
    <property type="project" value="InterPro"/>
</dbReference>
<organism evidence="9 10">
    <name type="scientific">Pseudoalteromonas amylolytica</name>
    <dbReference type="NCBI Taxonomy" id="1859457"/>
    <lineage>
        <taxon>Bacteria</taxon>
        <taxon>Pseudomonadati</taxon>
        <taxon>Pseudomonadota</taxon>
        <taxon>Gammaproteobacteria</taxon>
        <taxon>Alteromonadales</taxon>
        <taxon>Pseudoalteromonadaceae</taxon>
        <taxon>Pseudoalteromonas</taxon>
    </lineage>
</organism>
<comment type="caution">
    <text evidence="9">The sequence shown here is derived from an EMBL/GenBank/DDBJ whole genome shotgun (WGS) entry which is preliminary data.</text>
</comment>
<keyword evidence="5" id="KW-0663">Pyridoxal phosphate</keyword>
<evidence type="ECO:0000256" key="5">
    <source>
        <dbReference type="ARBA" id="ARBA00022898"/>
    </source>
</evidence>
<dbReference type="InterPro" id="IPR020578">
    <property type="entry name" value="Aminotrans_V_PyrdxlP_BS"/>
</dbReference>
<dbReference type="PROSITE" id="PS00595">
    <property type="entry name" value="AA_TRANSFER_CLASS_5"/>
    <property type="match status" value="1"/>
</dbReference>
<dbReference type="PANTHER" id="PTHR43586:SF8">
    <property type="entry name" value="CYSTEINE DESULFURASE 1, CHLOROPLASTIC"/>
    <property type="match status" value="1"/>
</dbReference>
<name>A0A1S1MPM4_9GAMM</name>
<evidence type="ECO:0000256" key="2">
    <source>
        <dbReference type="ARBA" id="ARBA00010447"/>
    </source>
</evidence>
<dbReference type="OrthoDB" id="9808002at2"/>
<dbReference type="STRING" id="1859457.BET10_20245"/>
<dbReference type="Gene3D" id="3.40.640.10">
    <property type="entry name" value="Type I PLP-dependent aspartate aminotransferase-like (Major domain)"/>
    <property type="match status" value="1"/>
</dbReference>
<evidence type="ECO:0000256" key="7">
    <source>
        <dbReference type="RuleBase" id="RU004504"/>
    </source>
</evidence>
<keyword evidence="4" id="KW-0808">Transferase</keyword>
<evidence type="ECO:0000256" key="6">
    <source>
        <dbReference type="ARBA" id="ARBA00050776"/>
    </source>
</evidence>
<dbReference type="SUPFAM" id="SSF53383">
    <property type="entry name" value="PLP-dependent transferases"/>
    <property type="match status" value="1"/>
</dbReference>
<comment type="similarity">
    <text evidence="2">Belongs to the class-V pyridoxal-phosphate-dependent aminotransferase family. Csd subfamily.</text>
</comment>
<keyword evidence="10" id="KW-1185">Reference proteome</keyword>
<dbReference type="Pfam" id="PF00266">
    <property type="entry name" value="Aminotran_5"/>
    <property type="match status" value="1"/>
</dbReference>
<comment type="cofactor">
    <cofactor evidence="1 7">
        <name>pyridoxal 5'-phosphate</name>
        <dbReference type="ChEBI" id="CHEBI:597326"/>
    </cofactor>
</comment>
<feature type="domain" description="Aminotransferase class V" evidence="8">
    <location>
        <begin position="23"/>
        <end position="390"/>
    </location>
</feature>
<comment type="catalytic activity">
    <reaction evidence="6">
        <text>(sulfur carrier)-H + L-cysteine = (sulfur carrier)-SH + L-alanine</text>
        <dbReference type="Rhea" id="RHEA:43892"/>
        <dbReference type="Rhea" id="RHEA-COMP:14737"/>
        <dbReference type="Rhea" id="RHEA-COMP:14739"/>
        <dbReference type="ChEBI" id="CHEBI:29917"/>
        <dbReference type="ChEBI" id="CHEBI:35235"/>
        <dbReference type="ChEBI" id="CHEBI:57972"/>
        <dbReference type="ChEBI" id="CHEBI:64428"/>
        <dbReference type="EC" id="2.8.1.7"/>
    </reaction>
</comment>
<dbReference type="EC" id="2.8.1.7" evidence="3"/>
<dbReference type="RefSeq" id="WP_070987169.1">
    <property type="nucleotide sequence ID" value="NZ_MKJU01000032.1"/>
</dbReference>
<evidence type="ECO:0000313" key="9">
    <source>
        <dbReference type="EMBL" id="OHU87281.1"/>
    </source>
</evidence>
<gene>
    <name evidence="9" type="ORF">BET10_20245</name>
</gene>
<dbReference type="InterPro" id="IPR015422">
    <property type="entry name" value="PyrdxlP-dep_Trfase_small"/>
</dbReference>
<dbReference type="InterPro" id="IPR000192">
    <property type="entry name" value="Aminotrans_V_dom"/>
</dbReference>